<name>A0A7R9HFZ5_TIMPO</name>
<feature type="region of interest" description="Disordered" evidence="1">
    <location>
        <begin position="179"/>
        <end position="209"/>
    </location>
</feature>
<keyword evidence="2" id="KW-0472">Membrane</keyword>
<feature type="transmembrane region" description="Helical" evidence="2">
    <location>
        <begin position="120"/>
        <end position="140"/>
    </location>
</feature>
<reference evidence="3" key="1">
    <citation type="submission" date="2020-11" db="EMBL/GenBank/DDBJ databases">
        <authorList>
            <person name="Tran Van P."/>
        </authorList>
    </citation>
    <scope>NUCLEOTIDE SEQUENCE</scope>
</reference>
<protein>
    <submittedName>
        <fullName evidence="3">Uncharacterized protein</fullName>
    </submittedName>
</protein>
<feature type="compositionally biased region" description="Low complexity" evidence="1">
    <location>
        <begin position="187"/>
        <end position="199"/>
    </location>
</feature>
<evidence type="ECO:0000256" key="1">
    <source>
        <dbReference type="SAM" id="MobiDB-lite"/>
    </source>
</evidence>
<dbReference type="EMBL" id="OD029222">
    <property type="protein sequence ID" value="CAD7420269.1"/>
    <property type="molecule type" value="Genomic_DNA"/>
</dbReference>
<keyword evidence="2" id="KW-1133">Transmembrane helix</keyword>
<sequence>MEHVQRLLMEGLVCLKCGEGPLSLVPSALYVSGMATLMHYVVAVRRPWSLRRLLRDHYVREMAFLWFLYQTLVVWVYFLRAIDVTVNGLTVWYLQNPDTPPMTLKNLMDASNRPVWPRRAKFAVCLAVSLTPGLLLLALYQGETLTTALGWGFIHRPRTEIGISAYYLVRPLNVGGDHGETRQDTRVSFSASSVASDASEQPRRRRRSV</sequence>
<feature type="transmembrane region" description="Helical" evidence="2">
    <location>
        <begin position="20"/>
        <end position="42"/>
    </location>
</feature>
<organism evidence="3">
    <name type="scientific">Timema poppense</name>
    <name type="common">Walking stick</name>
    <dbReference type="NCBI Taxonomy" id="170557"/>
    <lineage>
        <taxon>Eukaryota</taxon>
        <taxon>Metazoa</taxon>
        <taxon>Ecdysozoa</taxon>
        <taxon>Arthropoda</taxon>
        <taxon>Hexapoda</taxon>
        <taxon>Insecta</taxon>
        <taxon>Pterygota</taxon>
        <taxon>Neoptera</taxon>
        <taxon>Polyneoptera</taxon>
        <taxon>Phasmatodea</taxon>
        <taxon>Timematodea</taxon>
        <taxon>Timematoidea</taxon>
        <taxon>Timematidae</taxon>
        <taxon>Timema</taxon>
    </lineage>
</organism>
<proteinExistence type="predicted"/>
<keyword evidence="2" id="KW-0812">Transmembrane</keyword>
<evidence type="ECO:0000313" key="3">
    <source>
        <dbReference type="EMBL" id="CAD7420269.1"/>
    </source>
</evidence>
<gene>
    <name evidence="3" type="ORF">TPSB3V08_LOCUS13684</name>
</gene>
<dbReference type="AlphaFoldDB" id="A0A7R9HFZ5"/>
<evidence type="ECO:0000256" key="2">
    <source>
        <dbReference type="SAM" id="Phobius"/>
    </source>
</evidence>
<feature type="transmembrane region" description="Helical" evidence="2">
    <location>
        <begin position="63"/>
        <end position="82"/>
    </location>
</feature>
<accession>A0A7R9HFZ5</accession>